<gene>
    <name evidence="2" type="ORF">BJA5080_04301</name>
</gene>
<proteinExistence type="predicted"/>
<reference evidence="2 3" key="1">
    <citation type="journal article" date="2014" name="BMC Genomics">
        <title>Comparative genomics of Bradyrhizobium japonicum CPAC 15 and Bradyrhizobium diazoefficiens CPAC 7: elite model strains for understanding symbiotic performance with soybean.</title>
        <authorList>
            <person name="Siqueira A.F."/>
            <person name="Ormeno-Orrillo E."/>
            <person name="Souza R.C."/>
            <person name="Rodrigues E.P."/>
            <person name="Almeida L.G."/>
            <person name="Barcellos F.G."/>
            <person name="Batista J.S."/>
            <person name="Nakatami A.S."/>
            <person name="Martinez-Romero E."/>
            <person name="Vasconcelos A.T."/>
            <person name="Hungria M."/>
        </authorList>
    </citation>
    <scope>NUCLEOTIDE SEQUENCE [LARGE SCALE GENOMIC DNA]</scope>
    <source>
        <strain evidence="2 3">SEMIA 5080</strain>
    </source>
</reference>
<comment type="caution">
    <text evidence="2">The sequence shown here is derived from an EMBL/GenBank/DDBJ whole genome shotgun (WGS) entry which is preliminary data.</text>
</comment>
<dbReference type="EMBL" id="ADOU02000004">
    <property type="protein sequence ID" value="KGJ69936.1"/>
    <property type="molecule type" value="Genomic_DNA"/>
</dbReference>
<protein>
    <submittedName>
        <fullName evidence="2">Uncharacterized protein</fullName>
    </submittedName>
</protein>
<feature type="region of interest" description="Disordered" evidence="1">
    <location>
        <begin position="37"/>
        <end position="74"/>
    </location>
</feature>
<dbReference type="Proteomes" id="UP000024900">
    <property type="component" value="Unassembled WGS sequence"/>
</dbReference>
<evidence type="ECO:0000313" key="2">
    <source>
        <dbReference type="EMBL" id="KGJ69936.1"/>
    </source>
</evidence>
<organism evidence="2 3">
    <name type="scientific">Bradyrhizobium diazoefficiens SEMIA 5080</name>
    <dbReference type="NCBI Taxonomy" id="754504"/>
    <lineage>
        <taxon>Bacteria</taxon>
        <taxon>Pseudomonadati</taxon>
        <taxon>Pseudomonadota</taxon>
        <taxon>Alphaproteobacteria</taxon>
        <taxon>Hyphomicrobiales</taxon>
        <taxon>Nitrobacteraceae</taxon>
        <taxon>Bradyrhizobium</taxon>
    </lineage>
</organism>
<sequence length="74" mass="8134">MRVIAEFPVPDDGVCGAPLMQKAPPWAELSLQVEPARQWPKNSHSRRITGIGTPSIHNNNPRPIASSSNHLVEE</sequence>
<evidence type="ECO:0000256" key="1">
    <source>
        <dbReference type="SAM" id="MobiDB-lite"/>
    </source>
</evidence>
<evidence type="ECO:0000313" key="3">
    <source>
        <dbReference type="Proteomes" id="UP000024900"/>
    </source>
</evidence>
<dbReference type="AlphaFoldDB" id="A0A837CKS7"/>
<accession>A0A837CKS7</accession>
<name>A0A837CKS7_9BRAD</name>
<feature type="compositionally biased region" description="Polar residues" evidence="1">
    <location>
        <begin position="55"/>
        <end position="74"/>
    </location>
</feature>